<evidence type="ECO:0000313" key="2">
    <source>
        <dbReference type="EMBL" id="AOZ08206.1"/>
    </source>
</evidence>
<sequence length="200" mass="20848">MRRCRACDRGGATLLATAVLLLSAAGCALALLSFLLSARQLATLQLEREIALHAAEAALLDAEADIAQSLRAVASGAGTRLADWPLPGQCGSGPLRGLCRTERGGVPAWRAWLEAGQGLHEMGVGFGDITGNRLPQLPPEAAGVTLRPRYLIERLPDSAGDSPPASGYGETLPLPRLRITAIGLGRGAVARAVLQSEFQP</sequence>
<dbReference type="PROSITE" id="PS51257">
    <property type="entry name" value="PROKAR_LIPOPROTEIN"/>
    <property type="match status" value="1"/>
</dbReference>
<keyword evidence="3" id="KW-1185">Reference proteome</keyword>
<name>A0ABM8HJI3_9BURK</name>
<dbReference type="EMBL" id="CP017754">
    <property type="protein sequence ID" value="AOZ08206.1"/>
    <property type="molecule type" value="Genomic_DNA"/>
</dbReference>
<feature type="domain" description="PilX/PilW C-terminal" evidence="1">
    <location>
        <begin position="97"/>
        <end position="199"/>
    </location>
</feature>
<reference evidence="2 3" key="1">
    <citation type="submission" date="2016-10" db="EMBL/GenBank/DDBJ databases">
        <title>Complete genome sequences of three Cupriavidus strains isolated from various Malaysian environments.</title>
        <authorList>
            <person name="Abdullah A.A.-A."/>
            <person name="Shafie N.A.H."/>
            <person name="Lau N.S."/>
        </authorList>
    </citation>
    <scope>NUCLEOTIDE SEQUENCE [LARGE SCALE GENOMIC DNA]</scope>
    <source>
        <strain evidence="2 3">USMAA1020</strain>
    </source>
</reference>
<accession>A0ABM8HJI3</accession>
<organism evidence="2 3">
    <name type="scientific">Cupriavidus malaysiensis</name>
    <dbReference type="NCBI Taxonomy" id="367825"/>
    <lineage>
        <taxon>Bacteria</taxon>
        <taxon>Pseudomonadati</taxon>
        <taxon>Pseudomonadota</taxon>
        <taxon>Betaproteobacteria</taxon>
        <taxon>Burkholderiales</taxon>
        <taxon>Burkholderiaceae</taxon>
        <taxon>Cupriavidus</taxon>
    </lineage>
</organism>
<protein>
    <recommendedName>
        <fullName evidence="1">PilX/PilW C-terminal domain-containing protein</fullName>
    </recommendedName>
</protein>
<gene>
    <name evidence="2" type="ORF">BKK80_16740</name>
</gene>
<proteinExistence type="predicted"/>
<dbReference type="Proteomes" id="UP000177515">
    <property type="component" value="Chromosome 1"/>
</dbReference>
<evidence type="ECO:0000313" key="3">
    <source>
        <dbReference type="Proteomes" id="UP000177515"/>
    </source>
</evidence>
<evidence type="ECO:0000259" key="1">
    <source>
        <dbReference type="Pfam" id="PF13681"/>
    </source>
</evidence>
<dbReference type="InterPro" id="IPR025205">
    <property type="entry name" value="PilX/PilW_C"/>
</dbReference>
<dbReference type="Pfam" id="PF13681">
    <property type="entry name" value="PilX"/>
    <property type="match status" value="1"/>
</dbReference>